<reference evidence="6" key="1">
    <citation type="submission" date="2009-08" db="EMBL/GenBank/DDBJ databases">
        <title>Annotation of Salpingoeca rosetta.</title>
        <authorList>
            <consortium name="The Broad Institute Genome Sequencing Platform"/>
            <person name="Russ C."/>
            <person name="Cuomo C."/>
            <person name="Burger G."/>
            <person name="Gray M.W."/>
            <person name="Holland P.W.H."/>
            <person name="King N."/>
            <person name="Lang F.B.F."/>
            <person name="Roger A.J."/>
            <person name="Ruiz-Trillo I."/>
            <person name="Young S.K."/>
            <person name="Zeng Q."/>
            <person name="Gargeya S."/>
            <person name="Alvarado L."/>
            <person name="Berlin A."/>
            <person name="Chapman S.B."/>
            <person name="Chen Z."/>
            <person name="Freedman E."/>
            <person name="Gellesch M."/>
            <person name="Goldberg J."/>
            <person name="Griggs A."/>
            <person name="Gujja S."/>
            <person name="Heilman E."/>
            <person name="Heiman D."/>
            <person name="Howarth C."/>
            <person name="Mehta T."/>
            <person name="Neiman D."/>
            <person name="Pearson M."/>
            <person name="Roberts A."/>
            <person name="Saif S."/>
            <person name="Shea T."/>
            <person name="Shenoy N."/>
            <person name="Sisk P."/>
            <person name="Stolte C."/>
            <person name="Sykes S."/>
            <person name="White J."/>
            <person name="Yandava C."/>
            <person name="Haas B."/>
            <person name="Nusbaum C."/>
            <person name="Birren B."/>
        </authorList>
    </citation>
    <scope>NUCLEOTIDE SEQUENCE [LARGE SCALE GENOMIC DNA]</scope>
    <source>
        <strain evidence="6">ATCC 50818</strain>
    </source>
</reference>
<dbReference type="CDD" id="cd00296">
    <property type="entry name" value="SIR2"/>
    <property type="match status" value="1"/>
</dbReference>
<dbReference type="AlphaFoldDB" id="F2UAD1"/>
<evidence type="ECO:0000256" key="3">
    <source>
        <dbReference type="PROSITE-ProRule" id="PRU00236"/>
    </source>
</evidence>
<dbReference type="eggNOG" id="KOG2684">
    <property type="taxonomic scope" value="Eukaryota"/>
</dbReference>
<keyword evidence="7" id="KW-1185">Reference proteome</keyword>
<dbReference type="GO" id="GO:0070403">
    <property type="term" value="F:NAD+ binding"/>
    <property type="evidence" value="ECO:0007669"/>
    <property type="project" value="InterPro"/>
</dbReference>
<dbReference type="InterPro" id="IPR050134">
    <property type="entry name" value="NAD-dep_sirtuin_deacylases"/>
</dbReference>
<name>F2UAD1_SALR5</name>
<evidence type="ECO:0000313" key="7">
    <source>
        <dbReference type="Proteomes" id="UP000007799"/>
    </source>
</evidence>
<dbReference type="PROSITE" id="PS50305">
    <property type="entry name" value="SIRTUIN"/>
    <property type="match status" value="1"/>
</dbReference>
<dbReference type="SUPFAM" id="SSF52467">
    <property type="entry name" value="DHS-like NAD/FAD-binding domain"/>
    <property type="match status" value="1"/>
</dbReference>
<feature type="compositionally biased region" description="Pro residues" evidence="4">
    <location>
        <begin position="56"/>
        <end position="66"/>
    </location>
</feature>
<dbReference type="OrthoDB" id="424302at2759"/>
<dbReference type="Pfam" id="PF02146">
    <property type="entry name" value="SIR2"/>
    <property type="match status" value="1"/>
</dbReference>
<gene>
    <name evidence="6" type="ORF">PTSG_05413</name>
</gene>
<dbReference type="Gene3D" id="3.40.50.1220">
    <property type="entry name" value="TPP-binding domain"/>
    <property type="match status" value="1"/>
</dbReference>
<sequence>MNQQHRGQPKTENTQEPESAPAQEDEDTPQIQKKQTSQTANQQRIHEQHNQQGPDAPLPAPPPAPAPADATDVGVKLAAQLLGTSTAIVVAAGAGMSLDSGLPDYRSPAEWTAAFPELAARQLRYEDMAKAAHFDDSPRVVWAWYKHRYDTYQAAQPHAGYAVLKRWCDGARDGYRVFTSNVDGFFQRAGFPRSSVVECHGSMARLQCTSGKHGIWKSDAAFRKLSVDPQDPCTLAAGVEVPRCRTFGCQRHARPNILLFKDTAWEGTAATAHRGRYGAWLDALPDDSTLAILEVGAGNLVPTVRLEVERVVASRLARQQRTHVIRINPGRDVQDPSVQWPGQHVVIRGKAFDILTSIDAAMAMETA</sequence>
<dbReference type="InterPro" id="IPR029035">
    <property type="entry name" value="DHS-like_NAD/FAD-binding_dom"/>
</dbReference>
<dbReference type="InParanoid" id="F2UAD1"/>
<dbReference type="Gene3D" id="3.30.1600.10">
    <property type="entry name" value="SIR2/SIRT2 'Small Domain"/>
    <property type="match status" value="1"/>
</dbReference>
<dbReference type="InterPro" id="IPR026590">
    <property type="entry name" value="Ssirtuin_cat_dom"/>
</dbReference>
<dbReference type="InterPro" id="IPR003000">
    <property type="entry name" value="Sirtuin"/>
</dbReference>
<dbReference type="GeneID" id="16074565"/>
<dbReference type="GO" id="GO:0017136">
    <property type="term" value="F:histone deacetylase activity, NAD-dependent"/>
    <property type="evidence" value="ECO:0007669"/>
    <property type="project" value="TreeGrafter"/>
</dbReference>
<dbReference type="Proteomes" id="UP000007799">
    <property type="component" value="Unassembled WGS sequence"/>
</dbReference>
<dbReference type="EMBL" id="GL832966">
    <property type="protein sequence ID" value="EGD73706.1"/>
    <property type="molecule type" value="Genomic_DNA"/>
</dbReference>
<keyword evidence="1" id="KW-0808">Transferase</keyword>
<comment type="caution">
    <text evidence="3">Lacks conserved residue(s) required for the propagation of feature annotation.</text>
</comment>
<feature type="domain" description="Deacetylase sirtuin-type" evidence="5">
    <location>
        <begin position="68"/>
        <end position="367"/>
    </location>
</feature>
<proteinExistence type="predicted"/>
<dbReference type="RefSeq" id="XP_004993987.1">
    <property type="nucleotide sequence ID" value="XM_004993930.1"/>
</dbReference>
<keyword evidence="2" id="KW-0520">NAD</keyword>
<organism evidence="7">
    <name type="scientific">Salpingoeca rosetta (strain ATCC 50818 / BSB-021)</name>
    <dbReference type="NCBI Taxonomy" id="946362"/>
    <lineage>
        <taxon>Eukaryota</taxon>
        <taxon>Choanoflagellata</taxon>
        <taxon>Craspedida</taxon>
        <taxon>Salpingoecidae</taxon>
        <taxon>Salpingoeca</taxon>
    </lineage>
</organism>
<evidence type="ECO:0000259" key="5">
    <source>
        <dbReference type="PROSITE" id="PS50305"/>
    </source>
</evidence>
<dbReference type="STRING" id="946362.F2UAD1"/>
<accession>F2UAD1</accession>
<feature type="compositionally biased region" description="Polar residues" evidence="4">
    <location>
        <begin position="1"/>
        <end position="17"/>
    </location>
</feature>
<dbReference type="KEGG" id="sre:PTSG_05413"/>
<dbReference type="PANTHER" id="PTHR11085:SF4">
    <property type="entry name" value="NAD-DEPENDENT PROTEIN DEACYLASE"/>
    <property type="match status" value="1"/>
</dbReference>
<dbReference type="OMA" id="EDRYIAW"/>
<protein>
    <submittedName>
        <fullName evidence="6">Sir2 family transcriptional regulator</fullName>
    </submittedName>
</protein>
<dbReference type="PANTHER" id="PTHR11085">
    <property type="entry name" value="NAD-DEPENDENT PROTEIN DEACYLASE SIRTUIN-5, MITOCHONDRIAL-RELATED"/>
    <property type="match status" value="1"/>
</dbReference>
<evidence type="ECO:0000313" key="6">
    <source>
        <dbReference type="EMBL" id="EGD73706.1"/>
    </source>
</evidence>
<evidence type="ECO:0000256" key="1">
    <source>
        <dbReference type="ARBA" id="ARBA00022679"/>
    </source>
</evidence>
<feature type="region of interest" description="Disordered" evidence="4">
    <location>
        <begin position="1"/>
        <end position="70"/>
    </location>
</feature>
<evidence type="ECO:0000256" key="2">
    <source>
        <dbReference type="ARBA" id="ARBA00023027"/>
    </source>
</evidence>
<evidence type="ECO:0000256" key="4">
    <source>
        <dbReference type="SAM" id="MobiDB-lite"/>
    </source>
</evidence>
<feature type="compositionally biased region" description="Polar residues" evidence="4">
    <location>
        <begin position="29"/>
        <end position="43"/>
    </location>
</feature>
<dbReference type="InterPro" id="IPR026591">
    <property type="entry name" value="Sirtuin_cat_small_dom_sf"/>
</dbReference>